<dbReference type="eggNOG" id="COG0491">
    <property type="taxonomic scope" value="Bacteria"/>
</dbReference>
<accession>Q3AEH8</accession>
<name>Q3AEH8_CARHZ</name>
<feature type="domain" description="Metallo-beta-lactamase" evidence="1">
    <location>
        <begin position="26"/>
        <end position="196"/>
    </location>
</feature>
<reference evidence="2 3" key="1">
    <citation type="journal article" date="2005" name="PLoS Genet.">
        <title>Life in hot carbon monoxide: the complete genome sequence of Carboxydothermus hydrogenoformans Z-2901.</title>
        <authorList>
            <person name="Wu M."/>
            <person name="Ren Q."/>
            <person name="Durkin A.S."/>
            <person name="Daugherty S.C."/>
            <person name="Brinkac L.M."/>
            <person name="Dodson R.J."/>
            <person name="Madupu R."/>
            <person name="Sullivan S.A."/>
            <person name="Kolonay J.F."/>
            <person name="Haft D.H."/>
            <person name="Nelson W.C."/>
            <person name="Tallon L.J."/>
            <person name="Jones K.M."/>
            <person name="Ulrich L.E."/>
            <person name="Gonzalez J.M."/>
            <person name="Zhulin I.B."/>
            <person name="Robb F.T."/>
            <person name="Eisen J.A."/>
        </authorList>
    </citation>
    <scope>NUCLEOTIDE SEQUENCE [LARGE SCALE GENOMIC DNA]</scope>
    <source>
        <strain evidence="3">ATCC BAA-161 / DSM 6008 / Z-2901</strain>
    </source>
</reference>
<sequence length="272" mass="31515">MLKTKVFREVLAIKMGRTIFGKLLYPVHAFYFDGVLIDTGCWHCRFEFSSFLKELNIDKVILTHAHEDHFGNVWAAEKWQIPVYVEEKGLPFLQEPRRLKMELYRKITWGEPAKAKALPLPQLVETQHFTLEVIKTPGHSPDHVCFYEPENGYLFSGDLYLGERQNLLMYTENFWEIRNSLKKVLALNPKILFCGLNGYVPGASEKLRAKLNYWDDLAGKVLDLADRGFSLKEINQLMFKKKHFISIVSGGSFSSLNLVRSIIRDRKDGEEI</sequence>
<evidence type="ECO:0000259" key="1">
    <source>
        <dbReference type="SMART" id="SM00849"/>
    </source>
</evidence>
<dbReference type="InterPro" id="IPR001279">
    <property type="entry name" value="Metallo-B-lactamas"/>
</dbReference>
<evidence type="ECO:0000313" key="2">
    <source>
        <dbReference type="EMBL" id="ABB15807.1"/>
    </source>
</evidence>
<proteinExistence type="predicted"/>
<dbReference type="InParanoid" id="Q3AEH8"/>
<dbReference type="EMBL" id="CP000141">
    <property type="protein sequence ID" value="ABB15807.1"/>
    <property type="molecule type" value="Genomic_DNA"/>
</dbReference>
<dbReference type="PANTHER" id="PTHR42951">
    <property type="entry name" value="METALLO-BETA-LACTAMASE DOMAIN-CONTAINING"/>
    <property type="match status" value="1"/>
</dbReference>
<gene>
    <name evidence="2" type="ordered locus">CHY_0600</name>
</gene>
<dbReference type="AlphaFoldDB" id="Q3AEH8"/>
<dbReference type="Gene3D" id="3.60.15.10">
    <property type="entry name" value="Ribonuclease Z/Hydroxyacylglutathione hydrolase-like"/>
    <property type="match status" value="1"/>
</dbReference>
<protein>
    <submittedName>
        <fullName evidence="2">Metallo-beta-lactamase family protein</fullName>
    </submittedName>
</protein>
<dbReference type="InterPro" id="IPR036866">
    <property type="entry name" value="RibonucZ/Hydroxyglut_hydro"/>
</dbReference>
<dbReference type="InterPro" id="IPR050855">
    <property type="entry name" value="NDM-1-like"/>
</dbReference>
<dbReference type="SMART" id="SM00849">
    <property type="entry name" value="Lactamase_B"/>
    <property type="match status" value="1"/>
</dbReference>
<dbReference type="RefSeq" id="WP_011343532.1">
    <property type="nucleotide sequence ID" value="NC_007503.1"/>
</dbReference>
<dbReference type="STRING" id="246194.CHY_0600"/>
<dbReference type="Proteomes" id="UP000002706">
    <property type="component" value="Chromosome"/>
</dbReference>
<evidence type="ECO:0000313" key="3">
    <source>
        <dbReference type="Proteomes" id="UP000002706"/>
    </source>
</evidence>
<dbReference type="Pfam" id="PF00753">
    <property type="entry name" value="Lactamase_B"/>
    <property type="match status" value="1"/>
</dbReference>
<organism evidence="2 3">
    <name type="scientific">Carboxydothermus hydrogenoformans (strain ATCC BAA-161 / DSM 6008 / Z-2901)</name>
    <dbReference type="NCBI Taxonomy" id="246194"/>
    <lineage>
        <taxon>Bacteria</taxon>
        <taxon>Bacillati</taxon>
        <taxon>Bacillota</taxon>
        <taxon>Clostridia</taxon>
        <taxon>Thermoanaerobacterales</taxon>
        <taxon>Thermoanaerobacteraceae</taxon>
        <taxon>Carboxydothermus</taxon>
    </lineage>
</organism>
<dbReference type="KEGG" id="chy:CHY_0600"/>
<dbReference type="HOGENOM" id="CLU_071018_0_0_9"/>
<dbReference type="FunCoup" id="Q3AEH8">
    <property type="interactions" value="86"/>
</dbReference>
<dbReference type="SUPFAM" id="SSF56281">
    <property type="entry name" value="Metallo-hydrolase/oxidoreductase"/>
    <property type="match status" value="1"/>
</dbReference>
<keyword evidence="3" id="KW-1185">Reference proteome</keyword>